<dbReference type="RefSeq" id="WP_087060400.1">
    <property type="nucleotide sequence ID" value="NZ_FUKW01000173.1"/>
</dbReference>
<feature type="domain" description="Cell envelope-related transcriptional attenuator" evidence="4">
    <location>
        <begin position="96"/>
        <end position="247"/>
    </location>
</feature>
<dbReference type="NCBIfam" id="TIGR00350">
    <property type="entry name" value="lytR_cpsA_psr"/>
    <property type="match status" value="1"/>
</dbReference>
<feature type="compositionally biased region" description="Basic and acidic residues" evidence="2">
    <location>
        <begin position="352"/>
        <end position="363"/>
    </location>
</feature>
<gene>
    <name evidence="5" type="ORF">FM115_11550</name>
</gene>
<dbReference type="Pfam" id="PF03816">
    <property type="entry name" value="LytR_cpsA_psr"/>
    <property type="match status" value="1"/>
</dbReference>
<protein>
    <submittedName>
        <fullName evidence="5">Cell envelope-associated transcriptional attenuator LytR-CpsA-Psr, subfamily F2 (As in PMID19099556)</fullName>
    </submittedName>
</protein>
<evidence type="ECO:0000313" key="6">
    <source>
        <dbReference type="Proteomes" id="UP000195611"/>
    </source>
</evidence>
<dbReference type="EMBL" id="FUKW01000173">
    <property type="protein sequence ID" value="SJN46089.1"/>
    <property type="molecule type" value="Genomic_DNA"/>
</dbReference>
<keyword evidence="3" id="KW-0812">Transmembrane</keyword>
<evidence type="ECO:0000313" key="5">
    <source>
        <dbReference type="EMBL" id="SJN46089.1"/>
    </source>
</evidence>
<dbReference type="Proteomes" id="UP000195611">
    <property type="component" value="Unassembled WGS sequence"/>
</dbReference>
<evidence type="ECO:0000256" key="1">
    <source>
        <dbReference type="ARBA" id="ARBA00006068"/>
    </source>
</evidence>
<dbReference type="InterPro" id="IPR050922">
    <property type="entry name" value="LytR/CpsA/Psr_CW_biosynth"/>
</dbReference>
<dbReference type="PANTHER" id="PTHR33392:SF3">
    <property type="entry name" value="POLYISOPRENYL-TEICHOIC ACID--PEPTIDOGLYCAN TEICHOIC ACID TRANSFERASE TAGT"/>
    <property type="match status" value="1"/>
</dbReference>
<name>A0A1R4KPB2_9LACT</name>
<evidence type="ECO:0000259" key="4">
    <source>
        <dbReference type="Pfam" id="PF03816"/>
    </source>
</evidence>
<sequence length="363" mass="40382">MSKNNSSRSNIRRSSKKKKQRIILAILIPFFIIVLVGMAYFAKLLATTENAIEASYHEVKRTTPIADVDPITEPVSFLILGVDNDQDDSRSLGSTRADSIIYATVNPITRKMNMVSIPRDTYVPIMQDNQIVKYDRINSAYALGEESTMIETVESWLDVPIHYYATFNFDAFLEIIDALGGIEMDVPITFSEQDSSGKLGTIHLEEGLQTLNGEEALALARTRKIDNDVERGHRQQLVIQAIMKKALSVGSIPQYTDIVETVGANMRTNMRIGDMTALAKTGLNSKFEMKSHVFEWSSFTERGMDLIKIDPTSFANIQLALQNSLDPSLSDDSAYTDDDNPEETTSSDSSDQDTKSPDLEAAD</sequence>
<keyword evidence="3" id="KW-1133">Transmembrane helix</keyword>
<dbReference type="AlphaFoldDB" id="A0A1R4KPB2"/>
<dbReference type="PANTHER" id="PTHR33392">
    <property type="entry name" value="POLYISOPRENYL-TEICHOIC ACID--PEPTIDOGLYCAN TEICHOIC ACID TRANSFERASE TAGU"/>
    <property type="match status" value="1"/>
</dbReference>
<dbReference type="InterPro" id="IPR004474">
    <property type="entry name" value="LytR_CpsA_psr"/>
</dbReference>
<comment type="similarity">
    <text evidence="1">Belongs to the LytR/CpsA/Psr (LCP) family.</text>
</comment>
<reference evidence="5 6" key="1">
    <citation type="submission" date="2017-02" db="EMBL/GenBank/DDBJ databases">
        <authorList>
            <person name="Peterson S.W."/>
        </authorList>
    </citation>
    <scope>NUCLEOTIDE SEQUENCE [LARGE SCALE GENOMIC DNA]</scope>
    <source>
        <strain evidence="5 6">42ea</strain>
    </source>
</reference>
<keyword evidence="3" id="KW-0472">Membrane</keyword>
<proteinExistence type="inferred from homology"/>
<organism evidence="5 6">
    <name type="scientific">Marinilactibacillus psychrotolerans 42ea</name>
    <dbReference type="NCBI Taxonomy" id="1255609"/>
    <lineage>
        <taxon>Bacteria</taxon>
        <taxon>Bacillati</taxon>
        <taxon>Bacillota</taxon>
        <taxon>Bacilli</taxon>
        <taxon>Lactobacillales</taxon>
        <taxon>Carnobacteriaceae</taxon>
        <taxon>Marinilactibacillus</taxon>
    </lineage>
</organism>
<feature type="region of interest" description="Disordered" evidence="2">
    <location>
        <begin position="326"/>
        <end position="363"/>
    </location>
</feature>
<dbReference type="Gene3D" id="3.40.630.190">
    <property type="entry name" value="LCP protein"/>
    <property type="match status" value="1"/>
</dbReference>
<feature type="transmembrane region" description="Helical" evidence="3">
    <location>
        <begin position="21"/>
        <end position="42"/>
    </location>
</feature>
<evidence type="ECO:0000256" key="2">
    <source>
        <dbReference type="SAM" id="MobiDB-lite"/>
    </source>
</evidence>
<accession>A0A1R4KPB2</accession>
<evidence type="ECO:0000256" key="3">
    <source>
        <dbReference type="SAM" id="Phobius"/>
    </source>
</evidence>